<evidence type="ECO:0000256" key="7">
    <source>
        <dbReference type="ARBA" id="ARBA00022958"/>
    </source>
</evidence>
<keyword evidence="4" id="KW-0633">Potassium transport</keyword>
<comment type="subcellular location">
    <subcellularLocation>
        <location evidence="1">Membrane</location>
        <topology evidence="1">Multi-pass membrane protein</topology>
    </subcellularLocation>
</comment>
<name>L8GRX3_ACACF</name>
<keyword evidence="7" id="KW-0630">Potassium</keyword>
<evidence type="ECO:0000256" key="11">
    <source>
        <dbReference type="ARBA" id="ARBA00023303"/>
    </source>
</evidence>
<feature type="transmembrane region" description="Helical" evidence="17">
    <location>
        <begin position="199"/>
        <end position="220"/>
    </location>
</feature>
<protein>
    <recommendedName>
        <fullName evidence="15">Endosomal/lysosomal proton channel TMEM175</fullName>
    </recommendedName>
    <alternativeName>
        <fullName evidence="16">Potassium channel TMEM175</fullName>
    </alternativeName>
    <alternativeName>
        <fullName evidence="13">Transmembrane protein 175</fullName>
    </alternativeName>
</protein>
<keyword evidence="19" id="KW-1185">Reference proteome</keyword>
<sequence>MEKEGASHSSESSALLLSNGVAAHHKSIQEPDATELGVDKLPTPHHHEERKVTRLEMWIDALASIVVTLTILPLMEILNAPKEERILTIAFLLFSVVLGFSFMSLVMTNTYLAFNWFGDHHATDPVLYALGLLFLASLSLFAFAVQSLLEAYIDSSAVYFFGGTFIAIYASCFLLFLYCLRATDIRQKVARESAVNYEIAFFVCTIATLAVMMIVSTFVSSDYQSYVMYGVLAALLLTHRATRTEANFTALLPGGFPKERIDVFTDGVYAVAVTLFLIEIRYPAGVDAREAIALAFLKEEWRAVAGHFVSFAVLGVHWCLQNFIAAHIERVSRTMYDLTMIHCAAAALFPFTMKLALLCENPGWEVVAPLVVYFNLSLSQLGLWLRTRGTISDKLASWLTGGLISITVVLYVSYELFTALH</sequence>
<evidence type="ECO:0000256" key="14">
    <source>
        <dbReference type="ARBA" id="ARBA00034430"/>
    </source>
</evidence>
<evidence type="ECO:0000256" key="17">
    <source>
        <dbReference type="SAM" id="Phobius"/>
    </source>
</evidence>
<dbReference type="GO" id="GO:0015252">
    <property type="term" value="F:proton channel activity"/>
    <property type="evidence" value="ECO:0007669"/>
    <property type="project" value="InterPro"/>
</dbReference>
<dbReference type="PANTHER" id="PTHR31462:SF5">
    <property type="entry name" value="ENDOSOMAL_LYSOSOMAL PROTON CHANNEL TMEM175"/>
    <property type="match status" value="1"/>
</dbReference>
<reference evidence="18 19" key="1">
    <citation type="journal article" date="2013" name="Genome Biol.">
        <title>Genome of Acanthamoeba castellanii highlights extensive lateral gene transfer and early evolution of tyrosine kinase signaling.</title>
        <authorList>
            <person name="Clarke M."/>
            <person name="Lohan A.J."/>
            <person name="Liu B."/>
            <person name="Lagkouvardos I."/>
            <person name="Roy S."/>
            <person name="Zafar N."/>
            <person name="Bertelli C."/>
            <person name="Schilde C."/>
            <person name="Kianianmomeni A."/>
            <person name="Burglin T.R."/>
            <person name="Frech C."/>
            <person name="Turcotte B."/>
            <person name="Kopec K.O."/>
            <person name="Synnott J.M."/>
            <person name="Choo C."/>
            <person name="Paponov I."/>
            <person name="Finkler A."/>
            <person name="Soon Heng Tan C."/>
            <person name="Hutchins A.P."/>
            <person name="Weinmeier T."/>
            <person name="Rattei T."/>
            <person name="Chu J.S."/>
            <person name="Gimenez G."/>
            <person name="Irimia M."/>
            <person name="Rigden D.J."/>
            <person name="Fitzpatrick D.A."/>
            <person name="Lorenzo-Morales J."/>
            <person name="Bateman A."/>
            <person name="Chiu C.H."/>
            <person name="Tang P."/>
            <person name="Hegemann P."/>
            <person name="Fromm H."/>
            <person name="Raoult D."/>
            <person name="Greub G."/>
            <person name="Miranda-Saavedra D."/>
            <person name="Chen N."/>
            <person name="Nash P."/>
            <person name="Ginger M.L."/>
            <person name="Horn M."/>
            <person name="Schaap P."/>
            <person name="Caler L."/>
            <person name="Loftus B."/>
        </authorList>
    </citation>
    <scope>NUCLEOTIDE SEQUENCE [LARGE SCALE GENOMIC DNA]</scope>
    <source>
        <strain evidence="18 19">Neff</strain>
    </source>
</reference>
<dbReference type="AlphaFoldDB" id="L8GRX3"/>
<evidence type="ECO:0000256" key="9">
    <source>
        <dbReference type="ARBA" id="ARBA00023065"/>
    </source>
</evidence>
<dbReference type="Proteomes" id="UP000011083">
    <property type="component" value="Unassembled WGS sequence"/>
</dbReference>
<keyword evidence="9" id="KW-0406">Ion transport</keyword>
<evidence type="ECO:0000256" key="4">
    <source>
        <dbReference type="ARBA" id="ARBA00022538"/>
    </source>
</evidence>
<evidence type="ECO:0000256" key="10">
    <source>
        <dbReference type="ARBA" id="ARBA00023136"/>
    </source>
</evidence>
<feature type="transmembrane region" description="Helical" evidence="17">
    <location>
        <begin position="304"/>
        <end position="326"/>
    </location>
</feature>
<feature type="transmembrane region" description="Helical" evidence="17">
    <location>
        <begin position="395"/>
        <end position="414"/>
    </location>
</feature>
<evidence type="ECO:0000256" key="6">
    <source>
        <dbReference type="ARBA" id="ARBA00022826"/>
    </source>
</evidence>
<organism evidence="18 19">
    <name type="scientific">Acanthamoeba castellanii (strain ATCC 30010 / Neff)</name>
    <dbReference type="NCBI Taxonomy" id="1257118"/>
    <lineage>
        <taxon>Eukaryota</taxon>
        <taxon>Amoebozoa</taxon>
        <taxon>Discosea</taxon>
        <taxon>Longamoebia</taxon>
        <taxon>Centramoebida</taxon>
        <taxon>Acanthamoebidae</taxon>
        <taxon>Acanthamoeba</taxon>
    </lineage>
</organism>
<evidence type="ECO:0000256" key="3">
    <source>
        <dbReference type="ARBA" id="ARBA00022448"/>
    </source>
</evidence>
<dbReference type="EMBL" id="KB008025">
    <property type="protein sequence ID" value="ELR15657.1"/>
    <property type="molecule type" value="Genomic_DNA"/>
</dbReference>
<keyword evidence="5 17" id="KW-0812">Transmembrane</keyword>
<comment type="similarity">
    <text evidence="2">Belongs to the TMEM175 family.</text>
</comment>
<dbReference type="VEuPathDB" id="AmoebaDB:ACA1_377720"/>
<gene>
    <name evidence="18" type="ORF">ACA1_377720</name>
</gene>
<dbReference type="Pfam" id="PF06736">
    <property type="entry name" value="TMEM175"/>
    <property type="match status" value="1"/>
</dbReference>
<dbReference type="RefSeq" id="XP_004337670.1">
    <property type="nucleotide sequence ID" value="XM_004337622.1"/>
</dbReference>
<dbReference type="GO" id="GO:0005267">
    <property type="term" value="F:potassium channel activity"/>
    <property type="evidence" value="ECO:0007669"/>
    <property type="project" value="UniProtKB-KW"/>
</dbReference>
<dbReference type="OrthoDB" id="203835at2759"/>
<keyword evidence="6" id="KW-0631">Potassium channel</keyword>
<evidence type="ECO:0000256" key="16">
    <source>
        <dbReference type="ARBA" id="ARBA00044317"/>
    </source>
</evidence>
<dbReference type="GeneID" id="14916272"/>
<proteinExistence type="inferred from homology"/>
<keyword evidence="3" id="KW-0813">Transport</keyword>
<dbReference type="InterPro" id="IPR010617">
    <property type="entry name" value="TMEM175-like"/>
</dbReference>
<accession>L8GRX3</accession>
<keyword evidence="11" id="KW-0407">Ion channel</keyword>
<dbReference type="GO" id="GO:0016020">
    <property type="term" value="C:membrane"/>
    <property type="evidence" value="ECO:0007669"/>
    <property type="project" value="UniProtKB-SubCell"/>
</dbReference>
<evidence type="ECO:0000256" key="1">
    <source>
        <dbReference type="ARBA" id="ARBA00004141"/>
    </source>
</evidence>
<evidence type="ECO:0000256" key="2">
    <source>
        <dbReference type="ARBA" id="ARBA00006920"/>
    </source>
</evidence>
<feature type="transmembrane region" description="Helical" evidence="17">
    <location>
        <begin position="126"/>
        <end position="145"/>
    </location>
</feature>
<feature type="transmembrane region" description="Helical" evidence="17">
    <location>
        <begin position="57"/>
        <end position="75"/>
    </location>
</feature>
<evidence type="ECO:0000313" key="19">
    <source>
        <dbReference type="Proteomes" id="UP000011083"/>
    </source>
</evidence>
<keyword evidence="10 17" id="KW-0472">Membrane</keyword>
<keyword evidence="8 17" id="KW-1133">Transmembrane helix</keyword>
<evidence type="ECO:0000256" key="8">
    <source>
        <dbReference type="ARBA" id="ARBA00022989"/>
    </source>
</evidence>
<evidence type="ECO:0000313" key="18">
    <source>
        <dbReference type="EMBL" id="ELR15657.1"/>
    </source>
</evidence>
<evidence type="ECO:0000256" key="15">
    <source>
        <dbReference type="ARBA" id="ARBA00034544"/>
    </source>
</evidence>
<evidence type="ECO:0000256" key="5">
    <source>
        <dbReference type="ARBA" id="ARBA00022692"/>
    </source>
</evidence>
<evidence type="ECO:0000256" key="12">
    <source>
        <dbReference type="ARBA" id="ARBA00024169"/>
    </source>
</evidence>
<comment type="catalytic activity">
    <reaction evidence="12">
        <text>H(+)(in) = H(+)(out)</text>
        <dbReference type="Rhea" id="RHEA:34979"/>
        <dbReference type="ChEBI" id="CHEBI:15378"/>
    </reaction>
</comment>
<feature type="transmembrane region" description="Helical" evidence="17">
    <location>
        <begin position="157"/>
        <end position="178"/>
    </location>
</feature>
<evidence type="ECO:0000256" key="13">
    <source>
        <dbReference type="ARBA" id="ARBA00030477"/>
    </source>
</evidence>
<comment type="catalytic activity">
    <reaction evidence="14">
        <text>K(+)(in) = K(+)(out)</text>
        <dbReference type="Rhea" id="RHEA:29463"/>
        <dbReference type="ChEBI" id="CHEBI:29103"/>
    </reaction>
</comment>
<dbReference type="KEGG" id="acan:ACA1_377720"/>
<dbReference type="PANTHER" id="PTHR31462">
    <property type="entry name" value="ENDOSOMAL/LYSOSOMAL POTASSIUM CHANNEL TMEM175"/>
    <property type="match status" value="1"/>
</dbReference>
<feature type="transmembrane region" description="Helical" evidence="17">
    <location>
        <begin position="87"/>
        <end position="114"/>
    </location>
</feature>